<dbReference type="PANTHER" id="PTHR12151">
    <property type="entry name" value="ELECTRON TRANSPORT PROTIN SCO1/SENC FAMILY MEMBER"/>
    <property type="match status" value="1"/>
</dbReference>
<feature type="region of interest" description="Disordered" evidence="2">
    <location>
        <begin position="212"/>
        <end position="242"/>
    </location>
</feature>
<keyword evidence="3" id="KW-0732">Signal</keyword>
<evidence type="ECO:0000256" key="1">
    <source>
        <dbReference type="ARBA" id="ARBA00010996"/>
    </source>
</evidence>
<proteinExistence type="inferred from homology"/>
<dbReference type="CDD" id="cd02968">
    <property type="entry name" value="SCO"/>
    <property type="match status" value="1"/>
</dbReference>
<dbReference type="InterPro" id="IPR036249">
    <property type="entry name" value="Thioredoxin-like_sf"/>
</dbReference>
<dbReference type="Proteomes" id="UP000622707">
    <property type="component" value="Unassembled WGS sequence"/>
</dbReference>
<dbReference type="RefSeq" id="WP_201686807.1">
    <property type="nucleotide sequence ID" value="NZ_JAEQND010000001.1"/>
</dbReference>
<dbReference type="EMBL" id="JAEQND010000001">
    <property type="protein sequence ID" value="MBL0423555.1"/>
    <property type="molecule type" value="Genomic_DNA"/>
</dbReference>
<evidence type="ECO:0000256" key="2">
    <source>
        <dbReference type="SAM" id="MobiDB-lite"/>
    </source>
</evidence>
<evidence type="ECO:0000313" key="4">
    <source>
        <dbReference type="EMBL" id="MBL0423555.1"/>
    </source>
</evidence>
<evidence type="ECO:0000256" key="3">
    <source>
        <dbReference type="SAM" id="SignalP"/>
    </source>
</evidence>
<protein>
    <submittedName>
        <fullName evidence="4">SCO family protein</fullName>
    </submittedName>
</protein>
<gene>
    <name evidence="4" type="ORF">JI746_00410</name>
</gene>
<dbReference type="SUPFAM" id="SSF52833">
    <property type="entry name" value="Thioredoxin-like"/>
    <property type="match status" value="1"/>
</dbReference>
<evidence type="ECO:0000313" key="5">
    <source>
        <dbReference type="Proteomes" id="UP000622707"/>
    </source>
</evidence>
<accession>A0ABS1JIB2</accession>
<organism evidence="4 5">
    <name type="scientific">Ramlibacter alkalitolerans</name>
    <dbReference type="NCBI Taxonomy" id="2039631"/>
    <lineage>
        <taxon>Bacteria</taxon>
        <taxon>Pseudomonadati</taxon>
        <taxon>Pseudomonadota</taxon>
        <taxon>Betaproteobacteria</taxon>
        <taxon>Burkholderiales</taxon>
        <taxon>Comamonadaceae</taxon>
        <taxon>Ramlibacter</taxon>
    </lineage>
</organism>
<reference evidence="4 5" key="1">
    <citation type="journal article" date="2017" name="Int. J. Syst. Evol. Microbiol.">
        <title>Ramlibacter alkalitolerans sp. nov., alkali-tolerant bacterium isolated from soil of ginseng.</title>
        <authorList>
            <person name="Lee D.H."/>
            <person name="Cha C.J."/>
        </authorList>
    </citation>
    <scope>NUCLEOTIDE SEQUENCE [LARGE SCALE GENOMIC DNA]</scope>
    <source>
        <strain evidence="4 5">KACC 19305</strain>
    </source>
</reference>
<comment type="caution">
    <text evidence="4">The sequence shown here is derived from an EMBL/GenBank/DDBJ whole genome shotgun (WGS) entry which is preliminary data.</text>
</comment>
<comment type="similarity">
    <text evidence="1">Belongs to the SCO1/2 family.</text>
</comment>
<dbReference type="InterPro" id="IPR003782">
    <property type="entry name" value="SCO1/SenC"/>
</dbReference>
<sequence length="242" mass="26059">MNFRSKTLACTGLMLGMILCMPRAWSHGDGHEGHHATTPPASVAGKPVRPTDAAVLVDQDGRKLRLASDTLAGKIVVVSFVYTNCTDICPMVSHTFAQLQESLAPLLEKKVRLVSLTGDPVRDTPARFKEYAEHFSPKPGWLWLTGDVSNVAQALQAFGIHITKPENHPGQILVGDAKSGRWIRLYDIDKPQQVLAKVDELLAAQRAVQHSVDDGARREQCTGTAPQAVSAGAKPGCVAQPG</sequence>
<name>A0ABS1JIB2_9BURK</name>
<dbReference type="PANTHER" id="PTHR12151:SF25">
    <property type="entry name" value="LINALOOL DEHYDRATASE_ISOMERASE DOMAIN-CONTAINING PROTEIN"/>
    <property type="match status" value="1"/>
</dbReference>
<dbReference type="Gene3D" id="3.40.30.10">
    <property type="entry name" value="Glutaredoxin"/>
    <property type="match status" value="1"/>
</dbReference>
<keyword evidence="5" id="KW-1185">Reference proteome</keyword>
<feature type="chain" id="PRO_5045637525" evidence="3">
    <location>
        <begin position="27"/>
        <end position="242"/>
    </location>
</feature>
<dbReference type="Pfam" id="PF02630">
    <property type="entry name" value="SCO1-SenC"/>
    <property type="match status" value="1"/>
</dbReference>
<feature type="signal peptide" evidence="3">
    <location>
        <begin position="1"/>
        <end position="26"/>
    </location>
</feature>